<evidence type="ECO:0000313" key="2">
    <source>
        <dbReference type="Proteomes" id="UP000228751"/>
    </source>
</evidence>
<sequence>MREYNSQNKCPAFVSSSDKKIELDNTAEIDIRSAFKTCVNYWQIANFRIARLGRWAVEEHCSSTGIFLYWHRIKDKFRFNVIVS</sequence>
<dbReference type="EMBL" id="PEBQ01000178">
    <property type="protein sequence ID" value="PHY92939.1"/>
    <property type="molecule type" value="Genomic_DNA"/>
</dbReference>
<protein>
    <submittedName>
        <fullName evidence="1">Uncharacterized protein</fullName>
    </submittedName>
</protein>
<keyword evidence="2" id="KW-1185">Reference proteome</keyword>
<comment type="caution">
    <text evidence="1">The sequence shown here is derived from an EMBL/GenBank/DDBJ whole genome shotgun (WGS) entry which is preliminary data.</text>
</comment>
<reference evidence="1 2" key="1">
    <citation type="submission" date="2017-10" db="EMBL/GenBank/DDBJ databases">
        <title>Genomic analysis of the genus Acetobacter.</title>
        <authorList>
            <person name="Kim K.H."/>
            <person name="Chun B.H."/>
            <person name="Son A.R."/>
            <person name="Jeon C.O."/>
        </authorList>
    </citation>
    <scope>NUCLEOTIDE SEQUENCE [LARGE SCALE GENOMIC DNA]</scope>
    <source>
        <strain evidence="1 2">LHT 2458</strain>
    </source>
</reference>
<dbReference type="AlphaFoldDB" id="A0A2G4R8P5"/>
<accession>A0A2G4R8P5</accession>
<dbReference type="Proteomes" id="UP000228751">
    <property type="component" value="Unassembled WGS sequence"/>
</dbReference>
<evidence type="ECO:0000313" key="1">
    <source>
        <dbReference type="EMBL" id="PHY92939.1"/>
    </source>
</evidence>
<proteinExistence type="predicted"/>
<organism evidence="1 2">
    <name type="scientific">Acetobacter pomorum</name>
    <dbReference type="NCBI Taxonomy" id="65959"/>
    <lineage>
        <taxon>Bacteria</taxon>
        <taxon>Pseudomonadati</taxon>
        <taxon>Pseudomonadota</taxon>
        <taxon>Alphaproteobacteria</taxon>
        <taxon>Acetobacterales</taxon>
        <taxon>Acetobacteraceae</taxon>
        <taxon>Acetobacter</taxon>
    </lineage>
</organism>
<gene>
    <name evidence="1" type="ORF">CSR02_14125</name>
</gene>
<name>A0A2G4R8P5_9PROT</name>